<protein>
    <submittedName>
        <fullName evidence="2">Uncharacterized protein</fullName>
    </submittedName>
</protein>
<gene>
    <name evidence="2" type="ORF">AWB69_08709</name>
</gene>
<organism evidence="2 3">
    <name type="scientific">Caballeronia udeis</name>
    <dbReference type="NCBI Taxonomy" id="1232866"/>
    <lineage>
        <taxon>Bacteria</taxon>
        <taxon>Pseudomonadati</taxon>
        <taxon>Pseudomonadota</taxon>
        <taxon>Betaproteobacteria</taxon>
        <taxon>Burkholderiales</taxon>
        <taxon>Burkholderiaceae</taxon>
        <taxon>Caballeronia</taxon>
    </lineage>
</organism>
<keyword evidence="1" id="KW-0472">Membrane</keyword>
<proteinExistence type="predicted"/>
<accession>A0A158JSU5</accession>
<dbReference type="AlphaFoldDB" id="A0A158JSU5"/>
<evidence type="ECO:0000313" key="3">
    <source>
        <dbReference type="Proteomes" id="UP000054683"/>
    </source>
</evidence>
<name>A0A158JSU5_9BURK</name>
<evidence type="ECO:0000313" key="2">
    <source>
        <dbReference type="EMBL" id="SAL71848.1"/>
    </source>
</evidence>
<reference evidence="2 3" key="1">
    <citation type="submission" date="2016-01" db="EMBL/GenBank/DDBJ databases">
        <authorList>
            <person name="Oliw E.H."/>
        </authorList>
    </citation>
    <scope>NUCLEOTIDE SEQUENCE [LARGE SCALE GENOMIC DNA]</scope>
    <source>
        <strain evidence="2">LMG 27134</strain>
    </source>
</reference>
<keyword evidence="1" id="KW-0812">Transmembrane</keyword>
<dbReference type="EMBL" id="FCOK02000116">
    <property type="protein sequence ID" value="SAL71848.1"/>
    <property type="molecule type" value="Genomic_DNA"/>
</dbReference>
<keyword evidence="1" id="KW-1133">Transmembrane helix</keyword>
<sequence length="143" mass="15071">MTVSPGSMWVRSAVWPFTATTLSTIEPGATVSVTAESSATVPVEATMVCAVLSTVTTEALVPARVTWFVIWSFSRRLFSLLVFVYLSSTFVTNVITPWVAPPPPPCRTEASTPAPVCASSNAPTPKLIDVAPGFALVPASSRV</sequence>
<evidence type="ECO:0000256" key="1">
    <source>
        <dbReference type="SAM" id="Phobius"/>
    </source>
</evidence>
<dbReference type="Proteomes" id="UP000054683">
    <property type="component" value="Unassembled WGS sequence"/>
</dbReference>
<feature type="transmembrane region" description="Helical" evidence="1">
    <location>
        <begin position="77"/>
        <end position="100"/>
    </location>
</feature>